<evidence type="ECO:0000313" key="6">
    <source>
        <dbReference type="EMBL" id="VHO04841.1"/>
    </source>
</evidence>
<keyword evidence="3" id="KW-0238">DNA-binding</keyword>
<dbReference type="InterPro" id="IPR002104">
    <property type="entry name" value="Integrase_catalytic"/>
</dbReference>
<dbReference type="GO" id="GO:0015074">
    <property type="term" value="P:DNA integration"/>
    <property type="evidence" value="ECO:0007669"/>
    <property type="project" value="UniProtKB-KW"/>
</dbReference>
<name>A0A486XSI8_9GAMM</name>
<gene>
    <name evidence="6" type="ORF">BAL341_2114</name>
</gene>
<dbReference type="CDD" id="cd00397">
    <property type="entry name" value="DNA_BRE_C"/>
    <property type="match status" value="1"/>
</dbReference>
<evidence type="ECO:0000259" key="5">
    <source>
        <dbReference type="PROSITE" id="PS51898"/>
    </source>
</evidence>
<dbReference type="GO" id="GO:0003677">
    <property type="term" value="F:DNA binding"/>
    <property type="evidence" value="ECO:0007669"/>
    <property type="project" value="UniProtKB-KW"/>
</dbReference>
<proteinExistence type="inferred from homology"/>
<dbReference type="EMBL" id="CAAJGR010000118">
    <property type="protein sequence ID" value="VHO04841.1"/>
    <property type="molecule type" value="Genomic_DNA"/>
</dbReference>
<organism evidence="6">
    <name type="scientific">Rheinheimera sp. BAL341</name>
    <dbReference type="NCBI Taxonomy" id="1708203"/>
    <lineage>
        <taxon>Bacteria</taxon>
        <taxon>Pseudomonadati</taxon>
        <taxon>Pseudomonadota</taxon>
        <taxon>Gammaproteobacteria</taxon>
        <taxon>Chromatiales</taxon>
        <taxon>Chromatiaceae</taxon>
        <taxon>Rheinheimera</taxon>
    </lineage>
</organism>
<protein>
    <submittedName>
        <fullName evidence="6">Transposase, putative</fullName>
    </submittedName>
</protein>
<evidence type="ECO:0000256" key="4">
    <source>
        <dbReference type="ARBA" id="ARBA00023172"/>
    </source>
</evidence>
<accession>A0A486XSI8</accession>
<dbReference type="GO" id="GO:0006310">
    <property type="term" value="P:DNA recombination"/>
    <property type="evidence" value="ECO:0007669"/>
    <property type="project" value="UniProtKB-KW"/>
</dbReference>
<keyword evidence="2" id="KW-0229">DNA integration</keyword>
<dbReference type="PANTHER" id="PTHR30349:SF41">
    <property type="entry name" value="INTEGRASE_RECOMBINASE PROTEIN MJ0367-RELATED"/>
    <property type="match status" value="1"/>
</dbReference>
<evidence type="ECO:0000256" key="1">
    <source>
        <dbReference type="ARBA" id="ARBA00008857"/>
    </source>
</evidence>
<dbReference type="AlphaFoldDB" id="A0A486XSI8"/>
<dbReference type="InterPro" id="IPR013762">
    <property type="entry name" value="Integrase-like_cat_sf"/>
</dbReference>
<dbReference type="Gene3D" id="1.10.443.10">
    <property type="entry name" value="Intergrase catalytic core"/>
    <property type="match status" value="1"/>
</dbReference>
<feature type="domain" description="Tyr recombinase" evidence="5">
    <location>
        <begin position="219"/>
        <end position="468"/>
    </location>
</feature>
<keyword evidence="4" id="KW-0233">DNA recombination</keyword>
<dbReference type="PANTHER" id="PTHR30349">
    <property type="entry name" value="PHAGE INTEGRASE-RELATED"/>
    <property type="match status" value="1"/>
</dbReference>
<evidence type="ECO:0000256" key="2">
    <source>
        <dbReference type="ARBA" id="ARBA00022908"/>
    </source>
</evidence>
<dbReference type="SUPFAM" id="SSF56349">
    <property type="entry name" value="DNA breaking-rejoining enzymes"/>
    <property type="match status" value="1"/>
</dbReference>
<comment type="similarity">
    <text evidence="1">Belongs to the 'phage' integrase family.</text>
</comment>
<dbReference type="InterPro" id="IPR011010">
    <property type="entry name" value="DNA_brk_join_enz"/>
</dbReference>
<evidence type="ECO:0000256" key="3">
    <source>
        <dbReference type="ARBA" id="ARBA00023125"/>
    </source>
</evidence>
<dbReference type="PROSITE" id="PS51898">
    <property type="entry name" value="TYR_RECOMBINASE"/>
    <property type="match status" value="1"/>
</dbReference>
<reference evidence="6" key="1">
    <citation type="submission" date="2019-04" db="EMBL/GenBank/DDBJ databases">
        <authorList>
            <person name="Brambilla D."/>
        </authorList>
    </citation>
    <scope>NUCLEOTIDE SEQUENCE</scope>
    <source>
        <strain evidence="6">BAL1</strain>
    </source>
</reference>
<dbReference type="Pfam" id="PF00589">
    <property type="entry name" value="Phage_integrase"/>
    <property type="match status" value="1"/>
</dbReference>
<sequence>MAENENDFRLTVIKVSANPILSTETDLTTGEVKIGVRPSKRRVYELPIILRPDGLPLYPHNQYLYSRLKENLKGSKTEAQALMAFERFLAKSNLAFDSLSDIPEDGAAWLFTEHLIKNLKQINVQTGEVIKNPNGYALSTARSYVGIVCRFYGWLHNSGIFFITRDKRPFEHLSGYRKRSGKTNDHNMMSHLYKQGGYAYKTTTLMKLFPKIQSIPDHLKLKPMSVDDKEIFINHLKTHWNTGKRKTVALMLRLAIETGLREDELVTFPASGIHYPTTDAAVIPLIIGPINGCKTKYDKQRTITVPYKLMLELHEYLHKEGRAELLKKGMSKLMFRHQKEMQMQRAFHEENGSLSSFQEVEFKEEDHLHGRMFIHDGGLPYSKKSISVFMSEIRSEIRKSYPNWYYRPHDLRSTFATLWLMEQATRRRFIFEILMQELAALMGHNSTATTEKYINFCNNNEASRNFALAQNRLANLAVRKKE</sequence>
<dbReference type="InterPro" id="IPR050090">
    <property type="entry name" value="Tyrosine_recombinase_XerCD"/>
</dbReference>